<proteinExistence type="predicted"/>
<comment type="caution">
    <text evidence="3">The sequence shown here is derived from an EMBL/GenBank/DDBJ whole genome shotgun (WGS) entry which is preliminary data.</text>
</comment>
<gene>
    <name evidence="3" type="ORF">UU9_06479</name>
</gene>
<evidence type="ECO:0000259" key="2">
    <source>
        <dbReference type="Pfam" id="PF00857"/>
    </source>
</evidence>
<dbReference type="PANTHER" id="PTHR43540">
    <property type="entry name" value="PEROXYUREIDOACRYLATE/UREIDOACRYLATE AMIDOHYDROLASE-RELATED"/>
    <property type="match status" value="1"/>
</dbReference>
<name>I4VT89_9GAMM</name>
<dbReference type="PANTHER" id="PTHR43540:SF6">
    <property type="entry name" value="ISOCHORISMATASE-LIKE DOMAIN-CONTAINING PROTEIN"/>
    <property type="match status" value="1"/>
</dbReference>
<dbReference type="AlphaFoldDB" id="I4VT89"/>
<feature type="domain" description="Isochorismatase-like" evidence="2">
    <location>
        <begin position="14"/>
        <end position="175"/>
    </location>
</feature>
<evidence type="ECO:0000256" key="1">
    <source>
        <dbReference type="ARBA" id="ARBA00022801"/>
    </source>
</evidence>
<dbReference type="InterPro" id="IPR050272">
    <property type="entry name" value="Isochorismatase-like_hydrls"/>
</dbReference>
<keyword evidence="1" id="KW-0378">Hydrolase</keyword>
<evidence type="ECO:0000313" key="3">
    <source>
        <dbReference type="EMBL" id="EIL90430.1"/>
    </source>
</evidence>
<dbReference type="InterPro" id="IPR000868">
    <property type="entry name" value="Isochorismatase-like_dom"/>
</dbReference>
<dbReference type="Pfam" id="PF00857">
    <property type="entry name" value="Isochorismatase"/>
    <property type="match status" value="1"/>
</dbReference>
<dbReference type="SUPFAM" id="SSF52499">
    <property type="entry name" value="Isochorismatase-like hydrolases"/>
    <property type="match status" value="1"/>
</dbReference>
<reference evidence="3 4" key="1">
    <citation type="journal article" date="2012" name="J. Bacteriol.">
        <title>Genome sequences for six rhodanobacter strains, isolated from soils and the terrestrial subsurface, with variable denitrification capabilities.</title>
        <authorList>
            <person name="Kostka J.E."/>
            <person name="Green S.J."/>
            <person name="Rishishwar L."/>
            <person name="Prakash O."/>
            <person name="Katz L.S."/>
            <person name="Marino-Ramirez L."/>
            <person name="Jordan I.K."/>
            <person name="Munk C."/>
            <person name="Ivanova N."/>
            <person name="Mikhailova N."/>
            <person name="Watson D.B."/>
            <person name="Brown S.D."/>
            <person name="Palumbo A.V."/>
            <person name="Brooks S.C."/>
        </authorList>
    </citation>
    <scope>NUCLEOTIDE SEQUENCE [LARGE SCALE GENOMIC DNA]</scope>
    <source>
        <strain evidence="4">Jip2T</strain>
    </source>
</reference>
<dbReference type="eggNOG" id="COG1335">
    <property type="taxonomic scope" value="Bacteria"/>
</dbReference>
<sequence length="192" mass="20938">MPASPEPLKIDKHTALLIVDMINDFDFEGGEALLGHTRKVVPAIQALRKAMTAMGCPVVFCNDNFGQWRSDFRQVVEHCCASDARGGAVCRAVRPVADDYFVLKPRHSAFYGTPMETLLEEIEATCLVVVGIAGDGCVLSTASDAHIRQHKVMVPRDCMASITDERNRNAIGYLSESLRLDTRPSTALMASG</sequence>
<organism evidence="3 4">
    <name type="scientific">Rhodanobacter fulvus Jip2</name>
    <dbReference type="NCBI Taxonomy" id="1163408"/>
    <lineage>
        <taxon>Bacteria</taxon>
        <taxon>Pseudomonadati</taxon>
        <taxon>Pseudomonadota</taxon>
        <taxon>Gammaproteobacteria</taxon>
        <taxon>Lysobacterales</taxon>
        <taxon>Rhodanobacteraceae</taxon>
        <taxon>Rhodanobacter</taxon>
    </lineage>
</organism>
<dbReference type="Proteomes" id="UP000004210">
    <property type="component" value="Unassembled WGS sequence"/>
</dbReference>
<evidence type="ECO:0000313" key="4">
    <source>
        <dbReference type="Proteomes" id="UP000004210"/>
    </source>
</evidence>
<protein>
    <submittedName>
        <fullName evidence="3">Isochorismatase</fullName>
    </submittedName>
</protein>
<accession>I4VT89</accession>
<dbReference type="OrthoDB" id="9807387at2"/>
<dbReference type="CDD" id="cd00431">
    <property type="entry name" value="cysteine_hydrolases"/>
    <property type="match status" value="1"/>
</dbReference>
<dbReference type="RefSeq" id="WP_007080936.1">
    <property type="nucleotide sequence ID" value="NZ_AJXU01000028.1"/>
</dbReference>
<dbReference type="GO" id="GO:0016787">
    <property type="term" value="F:hydrolase activity"/>
    <property type="evidence" value="ECO:0007669"/>
    <property type="project" value="UniProtKB-KW"/>
</dbReference>
<keyword evidence="4" id="KW-1185">Reference proteome</keyword>
<dbReference type="EMBL" id="AJXU01000028">
    <property type="protein sequence ID" value="EIL90430.1"/>
    <property type="molecule type" value="Genomic_DNA"/>
</dbReference>
<dbReference type="Gene3D" id="3.40.50.850">
    <property type="entry name" value="Isochorismatase-like"/>
    <property type="match status" value="1"/>
</dbReference>
<dbReference type="PATRIC" id="fig|1163408.3.peg.1320"/>
<dbReference type="STRING" id="1163408.UU9_06479"/>
<dbReference type="InterPro" id="IPR036380">
    <property type="entry name" value="Isochorismatase-like_sf"/>
</dbReference>